<feature type="domain" description="BTB/POZ" evidence="2">
    <location>
        <begin position="379"/>
        <end position="484"/>
    </location>
</feature>
<evidence type="ECO:0000313" key="4">
    <source>
        <dbReference type="EMBL" id="KAF6316921.1"/>
    </source>
</evidence>
<protein>
    <recommendedName>
        <fullName evidence="1">BTB/POZ domain-containing protein 16</fullName>
    </recommendedName>
</protein>
<dbReference type="InterPro" id="IPR056426">
    <property type="entry name" value="BTB_BTBDG"/>
</dbReference>
<sequence length="513" mass="58148">MLNPQHSTRLERRIVGSSNRWRFPKDAFPQDLLALSQVCKAMNIDFDDALKDPDRLCLSKIQKNVSENLKNVAIQSRDTVVILKCLGSEWELHLPQLLQSGTLTKLYLLALGGGTTSPMKELENLLQAPAPRKVQEKTAINKMVISLKITDPMVTKVAFAMALKNLYSSQAEMNLDDAPGVLASAHTLQFSSLFQRCVTVMMAGITPNNISNFYLASCKYKAEQLTTACEKWLDMNLVPLMGTQISLRKIPKELLHKVLKSPRLFTFSEFHLVKTLLLWVYLQLNHRIQTIPIYETMMAFFHSFPKKCSFLDRNAGHSLMSLSLCLRLHAITKGKNLEDLWHMNFFPDSWLVQVMANHYHALESGGDMVHVTDLTTQAMRFGLLFAQEYTTHSKVIAVYGFFFEIKGIKNDTTSYSFYMQRKRHTDVEFPSSLCEHGIVSLRPERLVKYKISAQTLVDGKWQEFRTNEVTQKFRCIKPSCKSQVLKIQTVGIPIYNHVGAGAKADPGPPAARG</sequence>
<dbReference type="Pfam" id="PF21059">
    <property type="entry name" value="BTBD16_C"/>
    <property type="match status" value="1"/>
</dbReference>
<evidence type="ECO:0000256" key="1">
    <source>
        <dbReference type="ARBA" id="ARBA00016271"/>
    </source>
</evidence>
<dbReference type="EMBL" id="JACAGC010000015">
    <property type="protein sequence ID" value="KAF6316921.1"/>
    <property type="molecule type" value="Genomic_DNA"/>
</dbReference>
<evidence type="ECO:0000313" key="5">
    <source>
        <dbReference type="Proteomes" id="UP000585614"/>
    </source>
</evidence>
<evidence type="ECO:0000259" key="2">
    <source>
        <dbReference type="Pfam" id="PF21059"/>
    </source>
</evidence>
<dbReference type="InterPro" id="IPR042833">
    <property type="entry name" value="BTBD16"/>
</dbReference>
<evidence type="ECO:0000259" key="3">
    <source>
        <dbReference type="Pfam" id="PF23998"/>
    </source>
</evidence>
<dbReference type="AlphaFoldDB" id="A0A7J7UVX7"/>
<proteinExistence type="predicted"/>
<gene>
    <name evidence="4" type="ORF">mRhiFer1_001614</name>
</gene>
<dbReference type="Gene3D" id="3.30.710.10">
    <property type="entry name" value="Potassium Channel Kv1.1, Chain A"/>
    <property type="match status" value="1"/>
</dbReference>
<comment type="caution">
    <text evidence="4">The sequence shown here is derived from an EMBL/GenBank/DDBJ whole genome shotgun (WGS) entry which is preliminary data.</text>
</comment>
<organism evidence="4 5">
    <name type="scientific">Rhinolophus ferrumequinum</name>
    <name type="common">Greater horseshoe bat</name>
    <dbReference type="NCBI Taxonomy" id="59479"/>
    <lineage>
        <taxon>Eukaryota</taxon>
        <taxon>Metazoa</taxon>
        <taxon>Chordata</taxon>
        <taxon>Craniata</taxon>
        <taxon>Vertebrata</taxon>
        <taxon>Euteleostomi</taxon>
        <taxon>Mammalia</taxon>
        <taxon>Eutheria</taxon>
        <taxon>Laurasiatheria</taxon>
        <taxon>Chiroptera</taxon>
        <taxon>Yinpterochiroptera</taxon>
        <taxon>Rhinolophoidea</taxon>
        <taxon>Rhinolophidae</taxon>
        <taxon>Rhinolophinae</taxon>
        <taxon>Rhinolophus</taxon>
    </lineage>
</organism>
<dbReference type="Pfam" id="PF23998">
    <property type="entry name" value="BTB_BTBDG"/>
    <property type="match status" value="1"/>
</dbReference>
<name>A0A7J7UVX7_RHIFE</name>
<dbReference type="Proteomes" id="UP000585614">
    <property type="component" value="Unassembled WGS sequence"/>
</dbReference>
<dbReference type="CDD" id="cd18492">
    <property type="entry name" value="BACK_BTBD16"/>
    <property type="match status" value="1"/>
</dbReference>
<dbReference type="PANTHER" id="PTHR46843">
    <property type="entry name" value="BTB/POZ DOMAIN-CONTAINING PROTEIN 16"/>
    <property type="match status" value="1"/>
</dbReference>
<feature type="domain" description="BTBDG BTB/POZ" evidence="3">
    <location>
        <begin position="81"/>
        <end position="201"/>
    </location>
</feature>
<dbReference type="InterPro" id="IPR011333">
    <property type="entry name" value="SKP1/BTB/POZ_sf"/>
</dbReference>
<reference evidence="4 5" key="1">
    <citation type="journal article" date="2020" name="Nature">
        <title>Six reference-quality genomes reveal evolution of bat adaptations.</title>
        <authorList>
            <person name="Jebb D."/>
            <person name="Huang Z."/>
            <person name="Pippel M."/>
            <person name="Hughes G.M."/>
            <person name="Lavrichenko K."/>
            <person name="Devanna P."/>
            <person name="Winkler S."/>
            <person name="Jermiin L.S."/>
            <person name="Skirmuntt E.C."/>
            <person name="Katzourakis A."/>
            <person name="Burkitt-Gray L."/>
            <person name="Ray D.A."/>
            <person name="Sullivan K.A.M."/>
            <person name="Roscito J.G."/>
            <person name="Kirilenko B.M."/>
            <person name="Davalos L.M."/>
            <person name="Corthals A.P."/>
            <person name="Power M.L."/>
            <person name="Jones G."/>
            <person name="Ransome R.D."/>
            <person name="Dechmann D.K.N."/>
            <person name="Locatelli A.G."/>
            <person name="Puechmaille S.J."/>
            <person name="Fedrigo O."/>
            <person name="Jarvis E.D."/>
            <person name="Hiller M."/>
            <person name="Vernes S.C."/>
            <person name="Myers E.W."/>
            <person name="Teeling E.C."/>
        </authorList>
    </citation>
    <scope>NUCLEOTIDE SEQUENCE [LARGE SCALE GENOMIC DNA]</scope>
    <source>
        <strain evidence="4">MRhiFer1</strain>
        <tissue evidence="4">Lung</tissue>
    </source>
</reference>
<dbReference type="SUPFAM" id="SSF54695">
    <property type="entry name" value="POZ domain"/>
    <property type="match status" value="1"/>
</dbReference>
<dbReference type="PANTHER" id="PTHR46843:SF1">
    <property type="entry name" value="BTB_POZ DOMAIN-CONTAINING PROTEIN 16"/>
    <property type="match status" value="1"/>
</dbReference>
<accession>A0A7J7UVX7</accession>
<dbReference type="InterPro" id="IPR048859">
    <property type="entry name" value="BTBD16_C"/>
</dbReference>